<dbReference type="GO" id="GO:0046872">
    <property type="term" value="F:metal ion binding"/>
    <property type="evidence" value="ECO:0007669"/>
    <property type="project" value="UniProtKB-KW"/>
</dbReference>
<comment type="function">
    <text evidence="8">Transfers a GMP moiety from GTP to Mo-molybdopterin (Mo-MPT) cofactor (Moco or molybdenum cofactor) to form Mo-molybdopterin guanine dinucleotide (Mo-MGD) cofactor.</text>
</comment>
<keyword evidence="3 8" id="KW-0479">Metal-binding</keyword>
<comment type="caution">
    <text evidence="10">The sequence shown here is derived from an EMBL/GenBank/DDBJ whole genome shotgun (WGS) entry which is preliminary data.</text>
</comment>
<dbReference type="GO" id="GO:0005525">
    <property type="term" value="F:GTP binding"/>
    <property type="evidence" value="ECO:0007669"/>
    <property type="project" value="UniProtKB-UniRule"/>
</dbReference>
<dbReference type="GO" id="GO:0005737">
    <property type="term" value="C:cytoplasm"/>
    <property type="evidence" value="ECO:0007669"/>
    <property type="project" value="UniProtKB-SubCell"/>
</dbReference>
<evidence type="ECO:0000313" key="11">
    <source>
        <dbReference type="Proteomes" id="UP000252517"/>
    </source>
</evidence>
<evidence type="ECO:0000259" key="9">
    <source>
        <dbReference type="Pfam" id="PF12804"/>
    </source>
</evidence>
<keyword evidence="5 8" id="KW-0460">Magnesium</keyword>
<dbReference type="CDD" id="cd02503">
    <property type="entry name" value="MobA"/>
    <property type="match status" value="1"/>
</dbReference>
<dbReference type="Pfam" id="PF12804">
    <property type="entry name" value="NTP_transf_3"/>
    <property type="match status" value="1"/>
</dbReference>
<organism evidence="10 11">
    <name type="scientific">Thalassospira profundimaris</name>
    <dbReference type="NCBI Taxonomy" id="502049"/>
    <lineage>
        <taxon>Bacteria</taxon>
        <taxon>Pseudomonadati</taxon>
        <taxon>Pseudomonadota</taxon>
        <taxon>Alphaproteobacteria</taxon>
        <taxon>Rhodospirillales</taxon>
        <taxon>Thalassospiraceae</taxon>
        <taxon>Thalassospira</taxon>
    </lineage>
</organism>
<feature type="binding site" evidence="8">
    <location>
        <position position="111"/>
    </location>
    <ligand>
        <name>Mg(2+)</name>
        <dbReference type="ChEBI" id="CHEBI:18420"/>
    </ligand>
</feature>
<dbReference type="InterPro" id="IPR025877">
    <property type="entry name" value="MobA-like_NTP_Trfase"/>
</dbReference>
<evidence type="ECO:0000256" key="6">
    <source>
        <dbReference type="ARBA" id="ARBA00023134"/>
    </source>
</evidence>
<dbReference type="Gene3D" id="3.90.550.10">
    <property type="entry name" value="Spore Coat Polysaccharide Biosynthesis Protein SpsA, Chain A"/>
    <property type="match status" value="1"/>
</dbReference>
<feature type="domain" description="MobA-like NTP transferase" evidence="9">
    <location>
        <begin position="18"/>
        <end position="178"/>
    </location>
</feature>
<dbReference type="InterPro" id="IPR013482">
    <property type="entry name" value="Molybde_CF_guanTrfase"/>
</dbReference>
<dbReference type="RefSeq" id="WP_181847763.1">
    <property type="nucleotide sequence ID" value="NZ_JPWH01000028.1"/>
</dbReference>
<comment type="catalytic activity">
    <reaction evidence="8">
        <text>Mo-molybdopterin + GTP + H(+) = Mo-molybdopterin guanine dinucleotide + diphosphate</text>
        <dbReference type="Rhea" id="RHEA:34243"/>
        <dbReference type="ChEBI" id="CHEBI:15378"/>
        <dbReference type="ChEBI" id="CHEBI:33019"/>
        <dbReference type="ChEBI" id="CHEBI:37565"/>
        <dbReference type="ChEBI" id="CHEBI:71302"/>
        <dbReference type="ChEBI" id="CHEBI:71310"/>
        <dbReference type="EC" id="2.7.7.77"/>
    </reaction>
</comment>
<dbReference type="PANTHER" id="PTHR19136:SF81">
    <property type="entry name" value="MOLYBDENUM COFACTOR GUANYLYLTRANSFERASE"/>
    <property type="match status" value="1"/>
</dbReference>
<evidence type="ECO:0000256" key="7">
    <source>
        <dbReference type="ARBA" id="ARBA00023150"/>
    </source>
</evidence>
<feature type="binding site" evidence="8">
    <location>
        <begin position="21"/>
        <end position="23"/>
    </location>
    <ligand>
        <name>GTP</name>
        <dbReference type="ChEBI" id="CHEBI:37565"/>
    </ligand>
</feature>
<comment type="subunit">
    <text evidence="8">Monomer.</text>
</comment>
<comment type="caution">
    <text evidence="8">Lacks conserved residue(s) required for the propagation of feature annotation.</text>
</comment>
<dbReference type="SUPFAM" id="SSF53448">
    <property type="entry name" value="Nucleotide-diphospho-sugar transferases"/>
    <property type="match status" value="1"/>
</dbReference>
<gene>
    <name evidence="8" type="primary">mobA</name>
    <name evidence="10" type="ORF">TH25_22365</name>
</gene>
<dbReference type="HAMAP" id="MF_00316">
    <property type="entry name" value="MobA"/>
    <property type="match status" value="1"/>
</dbReference>
<evidence type="ECO:0000256" key="3">
    <source>
        <dbReference type="ARBA" id="ARBA00022723"/>
    </source>
</evidence>
<dbReference type="EC" id="2.7.7.77" evidence="8"/>
<dbReference type="GO" id="GO:0006777">
    <property type="term" value="P:Mo-molybdopterin cofactor biosynthetic process"/>
    <property type="evidence" value="ECO:0007669"/>
    <property type="project" value="UniProtKB-KW"/>
</dbReference>
<evidence type="ECO:0000256" key="8">
    <source>
        <dbReference type="HAMAP-Rule" id="MF_00316"/>
    </source>
</evidence>
<dbReference type="InterPro" id="IPR029044">
    <property type="entry name" value="Nucleotide-diphossugar_trans"/>
</dbReference>
<dbReference type="PANTHER" id="PTHR19136">
    <property type="entry name" value="MOLYBDENUM COFACTOR GUANYLYLTRANSFERASE"/>
    <property type="match status" value="1"/>
</dbReference>
<evidence type="ECO:0000256" key="4">
    <source>
        <dbReference type="ARBA" id="ARBA00022741"/>
    </source>
</evidence>
<keyword evidence="1 8" id="KW-0963">Cytoplasm</keyword>
<keyword evidence="2 8" id="KW-0808">Transferase</keyword>
<dbReference type="GO" id="GO:0061603">
    <property type="term" value="F:molybdenum cofactor guanylyltransferase activity"/>
    <property type="evidence" value="ECO:0007669"/>
    <property type="project" value="UniProtKB-EC"/>
</dbReference>
<dbReference type="AlphaFoldDB" id="A0A367WRM2"/>
<evidence type="ECO:0000256" key="5">
    <source>
        <dbReference type="ARBA" id="ARBA00022842"/>
    </source>
</evidence>
<feature type="binding site" evidence="8">
    <location>
        <position position="33"/>
    </location>
    <ligand>
        <name>GTP</name>
        <dbReference type="ChEBI" id="CHEBI:37565"/>
    </ligand>
</feature>
<comment type="domain">
    <text evidence="8">The N-terminal domain determines nucleotide recognition and specific binding, while the C-terminal domain determines the specific binding to the target protein.</text>
</comment>
<protein>
    <recommendedName>
        <fullName evidence="8">Molybdenum cofactor guanylyltransferase</fullName>
        <shortName evidence="8">MoCo guanylyltransferase</shortName>
        <ecNumber evidence="8">2.7.7.77</ecNumber>
    </recommendedName>
    <alternativeName>
        <fullName evidence="8">GTP:molybdopterin guanylyltransferase</fullName>
    </alternativeName>
    <alternativeName>
        <fullName evidence="8">Mo-MPT guanylyltransferase</fullName>
    </alternativeName>
    <alternativeName>
        <fullName evidence="8">Molybdopterin guanylyltransferase</fullName>
    </alternativeName>
    <alternativeName>
        <fullName evidence="8">Molybdopterin-guanine dinucleotide synthase</fullName>
        <shortName evidence="8">MGD synthase</shortName>
    </alternativeName>
</protein>
<keyword evidence="7 8" id="KW-0501">Molybdenum cofactor biosynthesis</keyword>
<comment type="similarity">
    <text evidence="8">Belongs to the MobA family.</text>
</comment>
<evidence type="ECO:0000256" key="1">
    <source>
        <dbReference type="ARBA" id="ARBA00022490"/>
    </source>
</evidence>
<name>A0A367WRM2_9PROT</name>
<dbReference type="EMBL" id="JPWH01000028">
    <property type="protein sequence ID" value="RCK43092.1"/>
    <property type="molecule type" value="Genomic_DNA"/>
</dbReference>
<reference evidence="10 11" key="1">
    <citation type="submission" date="2014-07" db="EMBL/GenBank/DDBJ databases">
        <title>Draft genome sequence of Thalassospira profundimaris S25-3-2.</title>
        <authorList>
            <person name="Lai Q."/>
            <person name="Shao Z."/>
        </authorList>
    </citation>
    <scope>NUCLEOTIDE SEQUENCE [LARGE SCALE GENOMIC DNA]</scope>
    <source>
        <strain evidence="10 11">S25-3-2</strain>
    </source>
</reference>
<dbReference type="Proteomes" id="UP000252517">
    <property type="component" value="Unassembled WGS sequence"/>
</dbReference>
<feature type="binding site" evidence="8">
    <location>
        <position position="79"/>
    </location>
    <ligand>
        <name>GTP</name>
        <dbReference type="ChEBI" id="CHEBI:37565"/>
    </ligand>
</feature>
<comment type="subcellular location">
    <subcellularLocation>
        <location evidence="8">Cytoplasm</location>
    </subcellularLocation>
</comment>
<sequence length="235" mass="25534">MPRSPADNANSQAPVFTGLVLAGGAGTRMGGNKPFRRLGPRPLIDYAIANARRDCQHILIGSNEDPQIYAPYDCPVIADQPRARLGPLGGILAGLKHLADGGDWLAIYAVDCPVLPVGLPEMLHRAIGLANDTNTAVTQNRVLAAHARYNGRDHYLASLWHRDMAPVISTLLAQDQRRVRLALLAGNARAIDVPIPDNSKMADLLFANINQHDDIVRLEKTLPENLPDQLPDFDV</sequence>
<proteinExistence type="inferred from homology"/>
<comment type="cofactor">
    <cofactor evidence="8">
        <name>Mg(2+)</name>
        <dbReference type="ChEBI" id="CHEBI:18420"/>
    </cofactor>
</comment>
<accession>A0A367WRM2</accession>
<keyword evidence="4 8" id="KW-0547">Nucleotide-binding</keyword>
<feature type="binding site" evidence="8">
    <location>
        <position position="111"/>
    </location>
    <ligand>
        <name>GTP</name>
        <dbReference type="ChEBI" id="CHEBI:37565"/>
    </ligand>
</feature>
<evidence type="ECO:0000313" key="10">
    <source>
        <dbReference type="EMBL" id="RCK43092.1"/>
    </source>
</evidence>
<keyword evidence="6 8" id="KW-0342">GTP-binding</keyword>
<evidence type="ECO:0000256" key="2">
    <source>
        <dbReference type="ARBA" id="ARBA00022679"/>
    </source>
</evidence>